<organism evidence="1 2">
    <name type="scientific">Lacihabitans lacunae</name>
    <dbReference type="NCBI Taxonomy" id="1028214"/>
    <lineage>
        <taxon>Bacteria</taxon>
        <taxon>Pseudomonadati</taxon>
        <taxon>Bacteroidota</taxon>
        <taxon>Cytophagia</taxon>
        <taxon>Cytophagales</taxon>
        <taxon>Leadbetterellaceae</taxon>
        <taxon>Lacihabitans</taxon>
    </lineage>
</organism>
<dbReference type="EMBL" id="JBHRYQ010000001">
    <property type="protein sequence ID" value="MFC3809357.1"/>
    <property type="molecule type" value="Genomic_DNA"/>
</dbReference>
<keyword evidence="2" id="KW-1185">Reference proteome</keyword>
<comment type="caution">
    <text evidence="1">The sequence shown here is derived from an EMBL/GenBank/DDBJ whole genome shotgun (WGS) entry which is preliminary data.</text>
</comment>
<gene>
    <name evidence="1" type="ORF">ACFOOI_01705</name>
</gene>
<sequence length="84" mass="9750">MNSYKVIFQGSRKFKLFHNEQSLGELTYTKWYNSNANIRLSNSAEYSITAKGFFGTTLEVYQNDTLLISYKMGWKGVNITSYQL</sequence>
<accession>A0ABV7YR72</accession>
<protein>
    <submittedName>
        <fullName evidence="1">Uncharacterized protein</fullName>
    </submittedName>
</protein>
<dbReference type="Proteomes" id="UP001595616">
    <property type="component" value="Unassembled WGS sequence"/>
</dbReference>
<reference evidence="2" key="1">
    <citation type="journal article" date="2019" name="Int. J. Syst. Evol. Microbiol.">
        <title>The Global Catalogue of Microorganisms (GCM) 10K type strain sequencing project: providing services to taxonomists for standard genome sequencing and annotation.</title>
        <authorList>
            <consortium name="The Broad Institute Genomics Platform"/>
            <consortium name="The Broad Institute Genome Sequencing Center for Infectious Disease"/>
            <person name="Wu L."/>
            <person name="Ma J."/>
        </authorList>
    </citation>
    <scope>NUCLEOTIDE SEQUENCE [LARGE SCALE GENOMIC DNA]</scope>
    <source>
        <strain evidence="2">CECT 7956</strain>
    </source>
</reference>
<evidence type="ECO:0000313" key="1">
    <source>
        <dbReference type="EMBL" id="MFC3809357.1"/>
    </source>
</evidence>
<dbReference type="RefSeq" id="WP_379834307.1">
    <property type="nucleotide sequence ID" value="NZ_JBHRYQ010000001.1"/>
</dbReference>
<name>A0ABV7YR72_9BACT</name>
<proteinExistence type="predicted"/>
<evidence type="ECO:0000313" key="2">
    <source>
        <dbReference type="Proteomes" id="UP001595616"/>
    </source>
</evidence>